<dbReference type="EnsemblPlants" id="TraesCS1B02G118600.1">
    <property type="protein sequence ID" value="TraesCS1B02G118600.1.cds1"/>
    <property type="gene ID" value="TraesCS1B02G118600"/>
</dbReference>
<keyword evidence="1" id="KW-0812">Transmembrane</keyword>
<dbReference type="Gramene" id="TraesCLE_scaffold_037099_01G000100.1">
    <property type="protein sequence ID" value="TraesCLE_scaffold_037099_01G000100.1"/>
    <property type="gene ID" value="TraesCLE_scaffold_037099_01G000100"/>
</dbReference>
<reference evidence="2" key="2">
    <citation type="submission" date="2018-10" db="UniProtKB">
        <authorList>
            <consortium name="EnsemblPlants"/>
        </authorList>
    </citation>
    <scope>IDENTIFICATION</scope>
</reference>
<dbReference type="Gramene" id="TraesROB_scaffold_023273_01G000100.1">
    <property type="protein sequence ID" value="TraesROB_scaffold_023273_01G000100.1"/>
    <property type="gene ID" value="TraesROB_scaffold_023273_01G000100"/>
</dbReference>
<dbReference type="Gramene" id="TraesPARA_EIv1.0_0135080.1">
    <property type="protein sequence ID" value="TraesPARA_EIv1.0_0135080.1.CDS1"/>
    <property type="gene ID" value="TraesPARA_EIv1.0_0135080"/>
</dbReference>
<dbReference type="Gramene" id="TraesNOR1B03G00237500.1">
    <property type="protein sequence ID" value="TraesNOR1B03G00237500.1.CDS1"/>
    <property type="gene ID" value="TraesNOR1B03G00237500"/>
</dbReference>
<dbReference type="Gramene" id="TraesKAR1B01G0097820.1">
    <property type="protein sequence ID" value="cds.TraesKAR1B01G0097820.1"/>
    <property type="gene ID" value="TraesKAR1B01G0097820"/>
</dbReference>
<evidence type="ECO:0000256" key="1">
    <source>
        <dbReference type="SAM" id="Phobius"/>
    </source>
</evidence>
<gene>
    <name evidence="2" type="primary">LOC123088432</name>
</gene>
<dbReference type="Gramene" id="TraesLAC1B03G00237530.1">
    <property type="protein sequence ID" value="TraesLAC1B03G00237530.1.CDS1"/>
    <property type="gene ID" value="TraesLAC1B03G00237530"/>
</dbReference>
<sequence>MVTEEYDSSYDVDIDELFISMRTDLNRHMSQAEDRANGNRCCLICKIVHRIRLTDRTAYEPSALAIGPYHHADPPLQAMEMEKWICLHYILDLNRDVRLRDYLSLISGLEKEARCYYTEEISMDSREFLQMLLLDSCFILVYLGRINAQGASVGGEQLKENRAYERKKEPTELSQINTACCPSVSGHSAVDIELNQFVKDPEGSPDQGICSGTVEWYNSSAVYDLLLLENQIPFFIVKTIYLFFSCNVTTTSLLTDSISEFMEGILYHFPKVLTEANRPKDFYHLLHLCHKYLKPSHNLEDDHHRYAANFHCLHFIFDISRKIFTFGRVQGMSHDQNMFHELDWSNSVQKFNRWRRAVDYHEAGMQFKKREFDEAKPHSLLDIRFRNGLMEIPCLPIDDKSSLLFRNLVAFEQTCPQVGDDITAYVVLLSQLTSTAADVTLLSQKGIIVHQMESDEDVSTLFTKLFEYVVFNFNGEHYLKSLCYAMEAHYQSRINRWMAWLWHNHFSNPWVGFAAIASAFIVVCSIMQTVLAFLSYME</sequence>
<dbReference type="InterPro" id="IPR004158">
    <property type="entry name" value="DUF247_pln"/>
</dbReference>
<dbReference type="Gramene" id="TraesCS1B02G118600.1">
    <property type="protein sequence ID" value="TraesCS1B02G118600.1.cds1"/>
    <property type="gene ID" value="TraesCS1B02G118600"/>
</dbReference>
<dbReference type="Gramene" id="TraesSYM1B03G00239730.1">
    <property type="protein sequence ID" value="TraesSYM1B03G00239730.1.CDS1"/>
    <property type="gene ID" value="TraesSYM1B03G00239730"/>
</dbReference>
<dbReference type="Pfam" id="PF03140">
    <property type="entry name" value="DUF247"/>
    <property type="match status" value="1"/>
</dbReference>
<dbReference type="PANTHER" id="PTHR31170">
    <property type="entry name" value="BNAC04G53230D PROTEIN"/>
    <property type="match status" value="1"/>
</dbReference>
<dbReference type="STRING" id="4565.A0A3B5YUJ3"/>
<keyword evidence="3" id="KW-1185">Reference proteome</keyword>
<evidence type="ECO:0000313" key="2">
    <source>
        <dbReference type="EnsemblPlants" id="TraesCS1B02G118600.1.cds1"/>
    </source>
</evidence>
<dbReference type="OMA" id="INTACCP"/>
<dbReference type="GeneID" id="123088432"/>
<organism evidence="2">
    <name type="scientific">Triticum aestivum</name>
    <name type="common">Wheat</name>
    <dbReference type="NCBI Taxonomy" id="4565"/>
    <lineage>
        <taxon>Eukaryota</taxon>
        <taxon>Viridiplantae</taxon>
        <taxon>Streptophyta</taxon>
        <taxon>Embryophyta</taxon>
        <taxon>Tracheophyta</taxon>
        <taxon>Spermatophyta</taxon>
        <taxon>Magnoliopsida</taxon>
        <taxon>Liliopsida</taxon>
        <taxon>Poales</taxon>
        <taxon>Poaceae</taxon>
        <taxon>BOP clade</taxon>
        <taxon>Pooideae</taxon>
        <taxon>Triticodae</taxon>
        <taxon>Triticeae</taxon>
        <taxon>Triticinae</taxon>
        <taxon>Triticum</taxon>
    </lineage>
</organism>
<dbReference type="RefSeq" id="XP_044366577.1">
    <property type="nucleotide sequence ID" value="XM_044510642.1"/>
</dbReference>
<dbReference type="Proteomes" id="UP000019116">
    <property type="component" value="Chromosome 1B"/>
</dbReference>
<accession>A0A3B5YUJ3</accession>
<dbReference type="Gramene" id="TraesJUL1B03G00233320.1">
    <property type="protein sequence ID" value="TraesJUL1B03G00233320.1.CDS1"/>
    <property type="gene ID" value="TraesJUL1B03G00233320"/>
</dbReference>
<protein>
    <submittedName>
        <fullName evidence="2">Uncharacterized protein</fullName>
    </submittedName>
</protein>
<name>A0A3B5YUJ3_WHEAT</name>
<dbReference type="Gramene" id="TraesRN1B0100320600.1">
    <property type="protein sequence ID" value="TraesRN1B0100320600.1"/>
    <property type="gene ID" value="TraesRN1B0100320600"/>
</dbReference>
<dbReference type="Gramene" id="TraesSTA1B03G00232540.2">
    <property type="protein sequence ID" value="TraesSTA1B03G00232540.2.CDS1"/>
    <property type="gene ID" value="TraesSTA1B03G00232540"/>
</dbReference>
<keyword evidence="1" id="KW-1133">Transmembrane helix</keyword>
<evidence type="ECO:0000313" key="3">
    <source>
        <dbReference type="Proteomes" id="UP000019116"/>
    </source>
</evidence>
<dbReference type="Gramene" id="TraesWEE_scaffold_030846_01G000100.1">
    <property type="protein sequence ID" value="TraesWEE_scaffold_030846_01G000100.1"/>
    <property type="gene ID" value="TraesWEE_scaffold_030846_01G000100"/>
</dbReference>
<feature type="transmembrane region" description="Helical" evidence="1">
    <location>
        <begin position="510"/>
        <end position="534"/>
    </location>
</feature>
<dbReference type="PANTHER" id="PTHR31170:SF18">
    <property type="entry name" value="(WILD MALAYSIAN BANANA) HYPOTHETICAL PROTEIN"/>
    <property type="match status" value="1"/>
</dbReference>
<proteinExistence type="predicted"/>
<dbReference type="PaxDb" id="4565-Traes_1BS_6D0CC5D96.1"/>
<dbReference type="OrthoDB" id="672127at2759"/>
<keyword evidence="1" id="KW-0472">Membrane</keyword>
<reference evidence="2" key="1">
    <citation type="submission" date="2018-08" db="EMBL/GenBank/DDBJ databases">
        <authorList>
            <person name="Rossello M."/>
        </authorList>
    </citation>
    <scope>NUCLEOTIDE SEQUENCE [LARGE SCALE GENOMIC DNA]</scope>
    <source>
        <strain evidence="2">cv. Chinese Spring</strain>
    </source>
</reference>
<dbReference type="Gramene" id="TraesCS1B03G0323400.1">
    <property type="protein sequence ID" value="TraesCS1B03G0323400.1.CDS1"/>
    <property type="gene ID" value="TraesCS1B03G0323400"/>
</dbReference>
<dbReference type="AlphaFoldDB" id="A0A3B5YUJ3"/>